<dbReference type="Pfam" id="PF01740">
    <property type="entry name" value="STAS"/>
    <property type="match status" value="1"/>
</dbReference>
<dbReference type="PROSITE" id="PS50801">
    <property type="entry name" value="STAS"/>
    <property type="match status" value="1"/>
</dbReference>
<evidence type="ECO:0000313" key="5">
    <source>
        <dbReference type="Proteomes" id="UP000064967"/>
    </source>
</evidence>
<dbReference type="AlphaFoldDB" id="A0A0K1Q0J7"/>
<feature type="domain" description="STAS" evidence="3">
    <location>
        <begin position="304"/>
        <end position="419"/>
    </location>
</feature>
<dbReference type="CDD" id="cd07041">
    <property type="entry name" value="STAS_RsbR_RsbS_like"/>
    <property type="match status" value="1"/>
</dbReference>
<dbReference type="Pfam" id="PF08447">
    <property type="entry name" value="PAS_3"/>
    <property type="match status" value="1"/>
</dbReference>
<name>A0A0K1Q0J7_9BACT</name>
<dbReference type="Proteomes" id="UP000064967">
    <property type="component" value="Chromosome"/>
</dbReference>
<dbReference type="InterPro" id="IPR002645">
    <property type="entry name" value="STAS_dom"/>
</dbReference>
<protein>
    <submittedName>
        <fullName evidence="4">RsbR, positive regulator of sigma-B</fullName>
    </submittedName>
</protein>
<dbReference type="PANTHER" id="PTHR33745">
    <property type="entry name" value="RSBT ANTAGONIST PROTEIN RSBS-RELATED"/>
    <property type="match status" value="1"/>
</dbReference>
<dbReference type="KEGG" id="llu:AKJ09_05964"/>
<dbReference type="InterPro" id="IPR035965">
    <property type="entry name" value="PAS-like_dom_sf"/>
</dbReference>
<dbReference type="InterPro" id="IPR051932">
    <property type="entry name" value="Bact_StressResp_Reg"/>
</dbReference>
<dbReference type="PROSITE" id="PS50113">
    <property type="entry name" value="PAC"/>
    <property type="match status" value="1"/>
</dbReference>
<keyword evidence="5" id="KW-1185">Reference proteome</keyword>
<reference evidence="4 5" key="1">
    <citation type="submission" date="2015-08" db="EMBL/GenBank/DDBJ databases">
        <authorList>
            <person name="Babu N.S."/>
            <person name="Beckwith C.J."/>
            <person name="Beseler K.G."/>
            <person name="Brison A."/>
            <person name="Carone J.V."/>
            <person name="Caskin T.P."/>
            <person name="Diamond M."/>
            <person name="Durham M.E."/>
            <person name="Foxe J.M."/>
            <person name="Go M."/>
            <person name="Henderson B.A."/>
            <person name="Jones I.B."/>
            <person name="McGettigan J.A."/>
            <person name="Micheletti S.J."/>
            <person name="Nasrallah M.E."/>
            <person name="Ortiz D."/>
            <person name="Piller C.R."/>
            <person name="Privatt S.R."/>
            <person name="Schneider S.L."/>
            <person name="Sharp S."/>
            <person name="Smith T.C."/>
            <person name="Stanton J.D."/>
            <person name="Ullery H.E."/>
            <person name="Wilson R.J."/>
            <person name="Serrano M.G."/>
            <person name="Buck G."/>
            <person name="Lee V."/>
            <person name="Wang Y."/>
            <person name="Carvalho R."/>
            <person name="Voegtly L."/>
            <person name="Shi R."/>
            <person name="Duckworth R."/>
            <person name="Johnson A."/>
            <person name="Loviza R."/>
            <person name="Walstead R."/>
            <person name="Shah Z."/>
            <person name="Kiflezghi M."/>
            <person name="Wade K."/>
            <person name="Ball S.L."/>
            <person name="Bradley K.W."/>
            <person name="Asai D.J."/>
            <person name="Bowman C.A."/>
            <person name="Russell D.A."/>
            <person name="Pope W.H."/>
            <person name="Jacobs-Sera D."/>
            <person name="Hendrix R.W."/>
            <person name="Hatfull G.F."/>
        </authorList>
    </citation>
    <scope>NUCLEOTIDE SEQUENCE [LARGE SCALE GENOMIC DNA]</scope>
    <source>
        <strain evidence="4 5">DSM 27648</strain>
    </source>
</reference>
<evidence type="ECO:0000256" key="1">
    <source>
        <dbReference type="ARBA" id="ARBA00022553"/>
    </source>
</evidence>
<dbReference type="OrthoDB" id="5486422at2"/>
<sequence length="436" mass="48573">MDQVKTEQSDWLTKVLAHLPGAIYACRLLPNGITEWPYASAGICALLDTTPGEFAKDPTASFMRIVPEDLTTVETTMKDAIANGTTFTWNARLNLSNGSLRWLRFMSTAHVQADGSILWFGQVFDATSERETEQRLIAAEHARERTETMLKKVVDHLPVGVSVMSTSREPVLWNNAFHDHVGQVESDKDFGYKDLSTVYRPDGVTPYPLDELPVMRALRGEQVDSSDMCLGSATGEINRRLAVSATPLRDGQDKLWAALLVTRDVTEERRMDEELRHRAMQLADSEKEKTELIERLRYAVDELSNPILEVWNDVLAMPLIGVVDSRRTAEMTERLLAEVSRTQAQFVIIDLTGVEVVDTKTADNLVKLVRSVELIGARCMLTGIKPAVAQTLVNIGVDFSRLTTLRNLRHGLREALRRDKKQLDAGGTEAAAQAAT</sequence>
<gene>
    <name evidence="4" type="ORF">AKJ09_05964</name>
</gene>
<dbReference type="Gene3D" id="3.30.450.20">
    <property type="entry name" value="PAS domain"/>
    <property type="match status" value="2"/>
</dbReference>
<dbReference type="SUPFAM" id="SSF52091">
    <property type="entry name" value="SpoIIaa-like"/>
    <property type="match status" value="1"/>
</dbReference>
<keyword evidence="1" id="KW-0597">Phosphoprotein</keyword>
<dbReference type="STRING" id="1391654.AKJ09_05964"/>
<dbReference type="SUPFAM" id="SSF55785">
    <property type="entry name" value="PYP-like sensor domain (PAS domain)"/>
    <property type="match status" value="2"/>
</dbReference>
<feature type="domain" description="PAC" evidence="2">
    <location>
        <begin position="224"/>
        <end position="277"/>
    </location>
</feature>
<evidence type="ECO:0000259" key="3">
    <source>
        <dbReference type="PROSITE" id="PS50801"/>
    </source>
</evidence>
<dbReference type="Gene3D" id="3.30.750.24">
    <property type="entry name" value="STAS domain"/>
    <property type="match status" value="1"/>
</dbReference>
<accession>A0A0K1Q0J7</accession>
<dbReference type="PANTHER" id="PTHR33745:SF3">
    <property type="entry name" value="RSBT CO-ANTAGONIST PROTEIN RSBRC"/>
    <property type="match status" value="1"/>
</dbReference>
<dbReference type="EMBL" id="CP012333">
    <property type="protein sequence ID" value="AKU99300.1"/>
    <property type="molecule type" value="Genomic_DNA"/>
</dbReference>
<evidence type="ECO:0000259" key="2">
    <source>
        <dbReference type="PROSITE" id="PS50113"/>
    </source>
</evidence>
<organism evidence="4 5">
    <name type="scientific">Labilithrix luteola</name>
    <dbReference type="NCBI Taxonomy" id="1391654"/>
    <lineage>
        <taxon>Bacteria</taxon>
        <taxon>Pseudomonadati</taxon>
        <taxon>Myxococcota</taxon>
        <taxon>Polyangia</taxon>
        <taxon>Polyangiales</taxon>
        <taxon>Labilitrichaceae</taxon>
        <taxon>Labilithrix</taxon>
    </lineage>
</organism>
<dbReference type="InterPro" id="IPR036513">
    <property type="entry name" value="STAS_dom_sf"/>
</dbReference>
<dbReference type="PROSITE" id="PS51257">
    <property type="entry name" value="PROKAR_LIPOPROTEIN"/>
    <property type="match status" value="1"/>
</dbReference>
<dbReference type="RefSeq" id="WP_146650704.1">
    <property type="nucleotide sequence ID" value="NZ_CP012333.1"/>
</dbReference>
<dbReference type="InterPro" id="IPR013655">
    <property type="entry name" value="PAS_fold_3"/>
</dbReference>
<dbReference type="InterPro" id="IPR000700">
    <property type="entry name" value="PAS-assoc_C"/>
</dbReference>
<evidence type="ECO:0000313" key="4">
    <source>
        <dbReference type="EMBL" id="AKU99300.1"/>
    </source>
</evidence>
<proteinExistence type="predicted"/>